<dbReference type="InterPro" id="IPR004435">
    <property type="entry name" value="MobB_dom"/>
</dbReference>
<evidence type="ECO:0000256" key="9">
    <source>
        <dbReference type="RuleBase" id="RU365090"/>
    </source>
</evidence>
<dbReference type="SUPFAM" id="SSF63867">
    <property type="entry name" value="MoeA C-terminal domain-like"/>
    <property type="match status" value="1"/>
</dbReference>
<dbReference type="SUPFAM" id="SSF52540">
    <property type="entry name" value="P-loop containing nucleoside triphosphate hydrolases"/>
    <property type="match status" value="1"/>
</dbReference>
<dbReference type="InterPro" id="IPR036135">
    <property type="entry name" value="MoeA_linker/N_sf"/>
</dbReference>
<dbReference type="NCBIfam" id="NF045515">
    <property type="entry name" value="Glp_gephyrin"/>
    <property type="match status" value="1"/>
</dbReference>
<evidence type="ECO:0000256" key="6">
    <source>
        <dbReference type="ARBA" id="ARBA00022505"/>
    </source>
</evidence>
<dbReference type="SMART" id="SM00852">
    <property type="entry name" value="MoCF_biosynth"/>
    <property type="match status" value="1"/>
</dbReference>
<keyword evidence="7 9" id="KW-0501">Molybdenum cofactor biosynthesis</keyword>
<dbReference type="InterPro" id="IPR027417">
    <property type="entry name" value="P-loop_NTPase"/>
</dbReference>
<evidence type="ECO:0000256" key="8">
    <source>
        <dbReference type="ARBA" id="ARBA00047317"/>
    </source>
</evidence>
<dbReference type="CDD" id="cd03116">
    <property type="entry name" value="MobB"/>
    <property type="match status" value="1"/>
</dbReference>
<comment type="pathway">
    <text evidence="2 9">Cofactor biosynthesis; molybdopterin biosynthesis.</text>
</comment>
<dbReference type="NCBIfam" id="TIGR00177">
    <property type="entry name" value="molyb_syn"/>
    <property type="match status" value="1"/>
</dbReference>
<keyword evidence="9" id="KW-0479">Metal-binding</keyword>
<gene>
    <name evidence="11" type="primary">glp</name>
    <name evidence="11" type="ORF">U7230_02910</name>
</gene>
<dbReference type="EMBL" id="CP141615">
    <property type="protein sequence ID" value="WRP17978.1"/>
    <property type="molecule type" value="Genomic_DNA"/>
</dbReference>
<sequence length="611" mass="63807">MGHQLTGLPHAPVRVEEAESLVLSLARPAGAERVPVAGALGRRLAAPVVAPFDVWPFMRAAMDGYALRARDLAGASPAAPAQLRVVGEAFAGSGRAGLAVGPGEAVRVMTGAVMPEGADAVAPLETVEEAGASAGRGSGAMIRVARELEPGANVFPKGEDAAAGEVVLRAGHRIGPSSLGLLAALGIAEVEVVRRPRVAVLAVGDELLERGAGAPPPGRVYDANTPALVAALEELGALSRPLGVVRDDPDALEEAIRTGLSFDMLVITGGASVGDRDFTVATLARAGAQVRFTRLLLKPGKAATFAHTDRCLAFALPGNPGAAMTAFWLLVAPAVRAMAGAPPEEIMPGRVPARLMQPVRVRPGRPHYLWGRMASCRGVRAVWPAGPSGTAVIRSQALANALIALPAEVAQAPAGSVVEVLPLPGEVPAFDWLPVPTLSVVGPHDSGKTTLIEALLPELARRGIRAGALKHDVHGFVMDYEGKDTWRLGRAGAERVGIAGPGRSAVLWHREAYAFDAMVALLGEGLQLVLTEGYKSARMPKIEVVPEGGSLLSPAAELLAVVSRQQPPPQPEWLTFADLGAVAERVERWLERWYREKAEAVLGHDREAARP</sequence>
<keyword evidence="9" id="KW-0808">Transferase</keyword>
<evidence type="ECO:0000256" key="7">
    <source>
        <dbReference type="ARBA" id="ARBA00023150"/>
    </source>
</evidence>
<dbReference type="InterPro" id="IPR036425">
    <property type="entry name" value="MoaB/Mog-like_dom_sf"/>
</dbReference>
<evidence type="ECO:0000256" key="3">
    <source>
        <dbReference type="ARBA" id="ARBA00010763"/>
    </source>
</evidence>
<protein>
    <recommendedName>
        <fullName evidence="5 9">Molybdopterin molybdenumtransferase</fullName>
        <ecNumber evidence="4 9">2.10.1.1</ecNumber>
    </recommendedName>
</protein>
<dbReference type="Pfam" id="PF03205">
    <property type="entry name" value="MobB"/>
    <property type="match status" value="1"/>
</dbReference>
<keyword evidence="6 9" id="KW-0500">Molybdenum</keyword>
<dbReference type="PANTHER" id="PTHR10192:SF5">
    <property type="entry name" value="GEPHYRIN"/>
    <property type="match status" value="1"/>
</dbReference>
<dbReference type="InterPro" id="IPR005111">
    <property type="entry name" value="MoeA_C_domain_IV"/>
</dbReference>
<dbReference type="PANTHER" id="PTHR10192">
    <property type="entry name" value="MOLYBDOPTERIN BIOSYNTHESIS PROTEIN"/>
    <property type="match status" value="1"/>
</dbReference>
<comment type="function">
    <text evidence="1 9">Catalyzes the insertion of molybdate into adenylated molybdopterin with the concomitant release of AMP.</text>
</comment>
<dbReference type="Pfam" id="PF03454">
    <property type="entry name" value="MoeA_C"/>
    <property type="match status" value="1"/>
</dbReference>
<feature type="domain" description="MoaB/Mog" evidence="10">
    <location>
        <begin position="199"/>
        <end position="337"/>
    </location>
</feature>
<accession>A0ABZ1BZ19</accession>
<dbReference type="SUPFAM" id="SSF53218">
    <property type="entry name" value="Molybdenum cofactor biosynthesis proteins"/>
    <property type="match status" value="1"/>
</dbReference>
<dbReference type="Gene3D" id="2.170.190.11">
    <property type="entry name" value="Molybdopterin biosynthesis moea protein, domain 3"/>
    <property type="match status" value="1"/>
</dbReference>
<evidence type="ECO:0000313" key="12">
    <source>
        <dbReference type="Proteomes" id="UP001332192"/>
    </source>
</evidence>
<dbReference type="InterPro" id="IPR036688">
    <property type="entry name" value="MoeA_C_domain_IV_sf"/>
</dbReference>
<dbReference type="Pfam" id="PF00994">
    <property type="entry name" value="MoCF_biosynth"/>
    <property type="match status" value="1"/>
</dbReference>
<evidence type="ECO:0000256" key="1">
    <source>
        <dbReference type="ARBA" id="ARBA00002901"/>
    </source>
</evidence>
<evidence type="ECO:0000313" key="11">
    <source>
        <dbReference type="EMBL" id="WRP17978.1"/>
    </source>
</evidence>
<dbReference type="InterPro" id="IPR005110">
    <property type="entry name" value="MoeA_linker/N"/>
</dbReference>
<dbReference type="EC" id="2.10.1.1" evidence="4 9"/>
<dbReference type="RefSeq" id="WP_324717249.1">
    <property type="nucleotide sequence ID" value="NZ_CP141615.1"/>
</dbReference>
<dbReference type="Gene3D" id="2.40.340.10">
    <property type="entry name" value="MoeA, C-terminal, domain IV"/>
    <property type="match status" value="1"/>
</dbReference>
<evidence type="ECO:0000256" key="2">
    <source>
        <dbReference type="ARBA" id="ARBA00005046"/>
    </source>
</evidence>
<dbReference type="InterPro" id="IPR001453">
    <property type="entry name" value="MoaB/Mog_dom"/>
</dbReference>
<dbReference type="Pfam" id="PF03453">
    <property type="entry name" value="MoeA_N"/>
    <property type="match status" value="1"/>
</dbReference>
<organism evidence="11 12">
    <name type="scientific">Carboxydichorda subterranea</name>
    <dbReference type="NCBI Taxonomy" id="3109565"/>
    <lineage>
        <taxon>Bacteria</taxon>
        <taxon>Bacillati</taxon>
        <taxon>Bacillota</taxon>
        <taxon>Limnochordia</taxon>
        <taxon>Limnochordales</taxon>
        <taxon>Geochordaceae</taxon>
        <taxon>Carboxydichorda</taxon>
    </lineage>
</organism>
<name>A0ABZ1BZ19_9FIRM</name>
<dbReference type="CDD" id="cd00887">
    <property type="entry name" value="MoeA"/>
    <property type="match status" value="1"/>
</dbReference>
<keyword evidence="12" id="KW-1185">Reference proteome</keyword>
<dbReference type="InterPro" id="IPR038987">
    <property type="entry name" value="MoeA-like"/>
</dbReference>
<dbReference type="Gene3D" id="3.90.105.10">
    <property type="entry name" value="Molybdopterin biosynthesis moea protein, domain 2"/>
    <property type="match status" value="1"/>
</dbReference>
<proteinExistence type="inferred from homology"/>
<dbReference type="Gene3D" id="3.40.50.300">
    <property type="entry name" value="P-loop containing nucleotide triphosphate hydrolases"/>
    <property type="match status" value="1"/>
</dbReference>
<evidence type="ECO:0000256" key="4">
    <source>
        <dbReference type="ARBA" id="ARBA00013269"/>
    </source>
</evidence>
<dbReference type="Gene3D" id="3.40.980.10">
    <property type="entry name" value="MoaB/Mog-like domain"/>
    <property type="match status" value="1"/>
</dbReference>
<comment type="similarity">
    <text evidence="3 9">Belongs to the MoeA family.</text>
</comment>
<dbReference type="NCBIfam" id="TIGR00176">
    <property type="entry name" value="mobB"/>
    <property type="match status" value="1"/>
</dbReference>
<dbReference type="Proteomes" id="UP001332192">
    <property type="component" value="Chromosome"/>
</dbReference>
<evidence type="ECO:0000256" key="5">
    <source>
        <dbReference type="ARBA" id="ARBA00021108"/>
    </source>
</evidence>
<dbReference type="SUPFAM" id="SSF63882">
    <property type="entry name" value="MoeA N-terminal region -like"/>
    <property type="match status" value="1"/>
</dbReference>
<keyword evidence="9" id="KW-0460">Magnesium</keyword>
<evidence type="ECO:0000259" key="10">
    <source>
        <dbReference type="SMART" id="SM00852"/>
    </source>
</evidence>
<comment type="cofactor">
    <cofactor evidence="9">
        <name>Mg(2+)</name>
        <dbReference type="ChEBI" id="CHEBI:18420"/>
    </cofactor>
</comment>
<reference evidence="11 12" key="1">
    <citation type="journal article" date="2024" name="Front. Microbiol.">
        <title>Novel thermophilic genera Geochorda gen. nov. and Carboxydochorda gen. nov. from the deep terrestrial subsurface reveal the ecophysiological diversity in the class Limnochordia.</title>
        <authorList>
            <person name="Karnachuk O.V."/>
            <person name="Lukina A.P."/>
            <person name="Avakyan M.R."/>
            <person name="Kadnikov V.V."/>
            <person name="Begmatov S."/>
            <person name="Beletsky A.V."/>
            <person name="Vlasova K.G."/>
            <person name="Novikov A.A."/>
            <person name="Shcherbakova V.A."/>
            <person name="Mardanov A.V."/>
            <person name="Ravin N.V."/>
        </authorList>
    </citation>
    <scope>NUCLEOTIDE SEQUENCE [LARGE SCALE GENOMIC DNA]</scope>
    <source>
        <strain evidence="11 12">L945</strain>
    </source>
</reference>
<comment type="catalytic activity">
    <reaction evidence="8">
        <text>adenylyl-molybdopterin + molybdate = Mo-molybdopterin + AMP + H(+)</text>
        <dbReference type="Rhea" id="RHEA:35047"/>
        <dbReference type="ChEBI" id="CHEBI:15378"/>
        <dbReference type="ChEBI" id="CHEBI:36264"/>
        <dbReference type="ChEBI" id="CHEBI:62727"/>
        <dbReference type="ChEBI" id="CHEBI:71302"/>
        <dbReference type="ChEBI" id="CHEBI:456215"/>
        <dbReference type="EC" id="2.10.1.1"/>
    </reaction>
</comment>